<feature type="non-terminal residue" evidence="1">
    <location>
        <position position="183"/>
    </location>
</feature>
<evidence type="ECO:0000313" key="1">
    <source>
        <dbReference type="EMBL" id="RUS84823.1"/>
    </source>
</evidence>
<dbReference type="InterPro" id="IPR009030">
    <property type="entry name" value="Growth_fac_rcpt_cys_sf"/>
</dbReference>
<comment type="caution">
    <text evidence="1">The sequence shown here is derived from an EMBL/GenBank/DDBJ whole genome shotgun (WGS) entry which is preliminary data.</text>
</comment>
<protein>
    <submittedName>
        <fullName evidence="1">Uncharacterized protein</fullName>
    </submittedName>
</protein>
<keyword evidence="2" id="KW-1185">Reference proteome</keyword>
<name>A0A3S1A7V8_ELYCH</name>
<accession>A0A3S1A7V8</accession>
<dbReference type="SUPFAM" id="SSF57184">
    <property type="entry name" value="Growth factor receptor domain"/>
    <property type="match status" value="1"/>
</dbReference>
<organism evidence="1 2">
    <name type="scientific">Elysia chlorotica</name>
    <name type="common">Eastern emerald elysia</name>
    <name type="synonym">Sea slug</name>
    <dbReference type="NCBI Taxonomy" id="188477"/>
    <lineage>
        <taxon>Eukaryota</taxon>
        <taxon>Metazoa</taxon>
        <taxon>Spiralia</taxon>
        <taxon>Lophotrochozoa</taxon>
        <taxon>Mollusca</taxon>
        <taxon>Gastropoda</taxon>
        <taxon>Heterobranchia</taxon>
        <taxon>Euthyneura</taxon>
        <taxon>Panpulmonata</taxon>
        <taxon>Sacoglossa</taxon>
        <taxon>Placobranchoidea</taxon>
        <taxon>Plakobranchidae</taxon>
        <taxon>Elysia</taxon>
    </lineage>
</organism>
<dbReference type="EMBL" id="RQTK01000192">
    <property type="protein sequence ID" value="RUS84823.1"/>
    <property type="molecule type" value="Genomic_DNA"/>
</dbReference>
<proteinExistence type="predicted"/>
<evidence type="ECO:0000313" key="2">
    <source>
        <dbReference type="Proteomes" id="UP000271974"/>
    </source>
</evidence>
<dbReference type="OrthoDB" id="10064156at2759"/>
<dbReference type="AlphaFoldDB" id="A0A3S1A7V8"/>
<dbReference type="Proteomes" id="UP000271974">
    <property type="component" value="Unassembled WGS sequence"/>
</dbReference>
<sequence length="183" mass="19592">VVPSSQAPVAVKKRQLQLQPLASCPTDQFLYTANNRCYYLPRTCPPGAVPNPSVGCQCGQGQIYNGATGECQISSLQMTCPSGQFFDTISNNCYPLPQVCPVGAVYDPALGCRCWQDQVYSAATGQCQQINPQRPCPNGYYLDLSNNNCYSLPSVCPPNSAPDLDLGCRCPSGLMYNGGTGQC</sequence>
<reference evidence="1 2" key="1">
    <citation type="submission" date="2019-01" db="EMBL/GenBank/DDBJ databases">
        <title>A draft genome assembly of the solar-powered sea slug Elysia chlorotica.</title>
        <authorList>
            <person name="Cai H."/>
            <person name="Li Q."/>
            <person name="Fang X."/>
            <person name="Li J."/>
            <person name="Curtis N.E."/>
            <person name="Altenburger A."/>
            <person name="Shibata T."/>
            <person name="Feng M."/>
            <person name="Maeda T."/>
            <person name="Schwartz J.A."/>
            <person name="Shigenobu S."/>
            <person name="Lundholm N."/>
            <person name="Nishiyama T."/>
            <person name="Yang H."/>
            <person name="Hasebe M."/>
            <person name="Li S."/>
            <person name="Pierce S.K."/>
            <person name="Wang J."/>
        </authorList>
    </citation>
    <scope>NUCLEOTIDE SEQUENCE [LARGE SCALE GENOMIC DNA]</scope>
    <source>
        <strain evidence="1">EC2010</strain>
        <tissue evidence="1">Whole organism of an adult</tissue>
    </source>
</reference>
<feature type="non-terminal residue" evidence="1">
    <location>
        <position position="1"/>
    </location>
</feature>
<gene>
    <name evidence="1" type="ORF">EGW08_007438</name>
</gene>